<evidence type="ECO:0000313" key="1">
    <source>
        <dbReference type="EMBL" id="PBK63384.1"/>
    </source>
</evidence>
<keyword evidence="2" id="KW-1185">Reference proteome</keyword>
<reference evidence="2" key="1">
    <citation type="journal article" date="2017" name="Nat. Ecol. Evol.">
        <title>Genome expansion and lineage-specific genetic innovations in the forest pathogenic fungi Armillaria.</title>
        <authorList>
            <person name="Sipos G."/>
            <person name="Prasanna A.N."/>
            <person name="Walter M.C."/>
            <person name="O'Connor E."/>
            <person name="Balint B."/>
            <person name="Krizsan K."/>
            <person name="Kiss B."/>
            <person name="Hess J."/>
            <person name="Varga T."/>
            <person name="Slot J."/>
            <person name="Riley R."/>
            <person name="Boka B."/>
            <person name="Rigling D."/>
            <person name="Barry K."/>
            <person name="Lee J."/>
            <person name="Mihaltcheva S."/>
            <person name="LaButti K."/>
            <person name="Lipzen A."/>
            <person name="Waldron R."/>
            <person name="Moloney N.M."/>
            <person name="Sperisen C."/>
            <person name="Kredics L."/>
            <person name="Vagvoelgyi C."/>
            <person name="Patrignani A."/>
            <person name="Fitzpatrick D."/>
            <person name="Nagy I."/>
            <person name="Doyle S."/>
            <person name="Anderson J.B."/>
            <person name="Grigoriev I.V."/>
            <person name="Gueldener U."/>
            <person name="Muensterkoetter M."/>
            <person name="Nagy L.G."/>
        </authorList>
    </citation>
    <scope>NUCLEOTIDE SEQUENCE [LARGE SCALE GENOMIC DNA]</scope>
    <source>
        <strain evidence="2">28-4</strain>
    </source>
</reference>
<dbReference type="Proteomes" id="UP000218334">
    <property type="component" value="Unassembled WGS sequence"/>
</dbReference>
<dbReference type="AlphaFoldDB" id="A0A2H3B3C3"/>
<accession>A0A2H3B3C3</accession>
<gene>
    <name evidence="1" type="ORF">ARMSODRAFT_1024119</name>
</gene>
<organism evidence="1 2">
    <name type="scientific">Armillaria solidipes</name>
    <dbReference type="NCBI Taxonomy" id="1076256"/>
    <lineage>
        <taxon>Eukaryota</taxon>
        <taxon>Fungi</taxon>
        <taxon>Dikarya</taxon>
        <taxon>Basidiomycota</taxon>
        <taxon>Agaricomycotina</taxon>
        <taxon>Agaricomycetes</taxon>
        <taxon>Agaricomycetidae</taxon>
        <taxon>Agaricales</taxon>
        <taxon>Marasmiineae</taxon>
        <taxon>Physalacriaceae</taxon>
        <taxon>Armillaria</taxon>
    </lineage>
</organism>
<protein>
    <submittedName>
        <fullName evidence="1">Uncharacterized protein</fullName>
    </submittedName>
</protein>
<sequence>MATQYFPRDYLVVGKIPVVPTGQAVTWGLHDHTGRTPFSGSVTIQYLSVRGPLFTIWPEGLHWHKRDKTSRLSSSSSQNLRDIDCRMHNMRYIEVLCSGPVEFKLHIMPCYDPFQLLDMFMADSDYAFALSLTVCEPCLDPQSNTVSWPVIHWYCDLDLSNEISVEEAEALFGIKVSFTAYRDVYKVSKKQISTIVEINTMCGFDPTLEGADICEYFDLPRTEIFKDPVEAIPKHKFK</sequence>
<evidence type="ECO:0000313" key="2">
    <source>
        <dbReference type="Proteomes" id="UP000218334"/>
    </source>
</evidence>
<dbReference type="EMBL" id="KZ293459">
    <property type="protein sequence ID" value="PBK63384.1"/>
    <property type="molecule type" value="Genomic_DNA"/>
</dbReference>
<proteinExistence type="predicted"/>
<name>A0A2H3B3C3_9AGAR</name>